<dbReference type="AlphaFoldDB" id="A0A6A5VGQ9"/>
<keyword evidence="3" id="KW-1185">Reference proteome</keyword>
<evidence type="ECO:0000256" key="1">
    <source>
        <dbReference type="SAM" id="SignalP"/>
    </source>
</evidence>
<feature type="chain" id="PRO_5025591170" description="Beta/gamma crystallin 'Greek key' domain-containing protein" evidence="1">
    <location>
        <begin position="24"/>
        <end position="132"/>
    </location>
</feature>
<dbReference type="OrthoDB" id="3774233at2759"/>
<gene>
    <name evidence="2" type="ORF">BU23DRAFT_456497</name>
</gene>
<evidence type="ECO:0000313" key="2">
    <source>
        <dbReference type="EMBL" id="KAF1976225.1"/>
    </source>
</evidence>
<keyword evidence="1" id="KW-0732">Signal</keyword>
<evidence type="ECO:0008006" key="4">
    <source>
        <dbReference type="Google" id="ProtNLM"/>
    </source>
</evidence>
<reference evidence="2" key="1">
    <citation type="journal article" date="2020" name="Stud. Mycol.">
        <title>101 Dothideomycetes genomes: a test case for predicting lifestyles and emergence of pathogens.</title>
        <authorList>
            <person name="Haridas S."/>
            <person name="Albert R."/>
            <person name="Binder M."/>
            <person name="Bloem J."/>
            <person name="Labutti K."/>
            <person name="Salamov A."/>
            <person name="Andreopoulos B."/>
            <person name="Baker S."/>
            <person name="Barry K."/>
            <person name="Bills G."/>
            <person name="Bluhm B."/>
            <person name="Cannon C."/>
            <person name="Castanera R."/>
            <person name="Culley D."/>
            <person name="Daum C."/>
            <person name="Ezra D."/>
            <person name="Gonzalez J."/>
            <person name="Henrissat B."/>
            <person name="Kuo A."/>
            <person name="Liang C."/>
            <person name="Lipzen A."/>
            <person name="Lutzoni F."/>
            <person name="Magnuson J."/>
            <person name="Mondo S."/>
            <person name="Nolan M."/>
            <person name="Ohm R."/>
            <person name="Pangilinan J."/>
            <person name="Park H.-J."/>
            <person name="Ramirez L."/>
            <person name="Alfaro M."/>
            <person name="Sun H."/>
            <person name="Tritt A."/>
            <person name="Yoshinaga Y."/>
            <person name="Zwiers L.-H."/>
            <person name="Turgeon B."/>
            <person name="Goodwin S."/>
            <person name="Spatafora J."/>
            <person name="Crous P."/>
            <person name="Grigoriev I."/>
        </authorList>
    </citation>
    <scope>NUCLEOTIDE SEQUENCE</scope>
    <source>
        <strain evidence="2">CBS 107.79</strain>
    </source>
</reference>
<dbReference type="Proteomes" id="UP000800036">
    <property type="component" value="Unassembled WGS sequence"/>
</dbReference>
<protein>
    <recommendedName>
        <fullName evidence="4">Beta/gamma crystallin 'Greek key' domain-containing protein</fullName>
    </recommendedName>
</protein>
<name>A0A6A5VGQ9_9PLEO</name>
<accession>A0A6A5VGQ9</accession>
<dbReference type="EMBL" id="ML976667">
    <property type="protein sequence ID" value="KAF1976225.1"/>
    <property type="molecule type" value="Genomic_DNA"/>
</dbReference>
<organism evidence="2 3">
    <name type="scientific">Bimuria novae-zelandiae CBS 107.79</name>
    <dbReference type="NCBI Taxonomy" id="1447943"/>
    <lineage>
        <taxon>Eukaryota</taxon>
        <taxon>Fungi</taxon>
        <taxon>Dikarya</taxon>
        <taxon>Ascomycota</taxon>
        <taxon>Pezizomycotina</taxon>
        <taxon>Dothideomycetes</taxon>
        <taxon>Pleosporomycetidae</taxon>
        <taxon>Pleosporales</taxon>
        <taxon>Massarineae</taxon>
        <taxon>Didymosphaeriaceae</taxon>
        <taxon>Bimuria</taxon>
    </lineage>
</organism>
<feature type="signal peptide" evidence="1">
    <location>
        <begin position="1"/>
        <end position="23"/>
    </location>
</feature>
<proteinExistence type="predicted"/>
<evidence type="ECO:0000313" key="3">
    <source>
        <dbReference type="Proteomes" id="UP000800036"/>
    </source>
</evidence>
<sequence length="132" mass="14986">MQGFRVVILAFLGFLGTGRCGSAFVDGNHIRVFLFGQAAYFQEVAIDLRNNSCQGLDNNMIDGKVHSVLIGGHDIWDVYRRDDDWYCILYDNYECTGEDKLFVPGGANNLRTVSWENRVHGVLCINDQWTMD</sequence>